<feature type="region of interest" description="Disordered" evidence="1">
    <location>
        <begin position="322"/>
        <end position="363"/>
    </location>
</feature>
<dbReference type="InParanoid" id="A0A165ML40"/>
<evidence type="ECO:0000313" key="2">
    <source>
        <dbReference type="EMBL" id="KZV99428.1"/>
    </source>
</evidence>
<protein>
    <recommendedName>
        <fullName evidence="4">Alpha-type protein kinase domain-containing protein</fullName>
    </recommendedName>
</protein>
<gene>
    <name evidence="2" type="ORF">EXIGLDRAFT_762720</name>
</gene>
<feature type="compositionally biased region" description="Acidic residues" evidence="1">
    <location>
        <begin position="344"/>
        <end position="356"/>
    </location>
</feature>
<evidence type="ECO:0000313" key="3">
    <source>
        <dbReference type="Proteomes" id="UP000077266"/>
    </source>
</evidence>
<dbReference type="EMBL" id="KV425910">
    <property type="protein sequence ID" value="KZV99428.1"/>
    <property type="molecule type" value="Genomic_DNA"/>
</dbReference>
<organism evidence="2 3">
    <name type="scientific">Exidia glandulosa HHB12029</name>
    <dbReference type="NCBI Taxonomy" id="1314781"/>
    <lineage>
        <taxon>Eukaryota</taxon>
        <taxon>Fungi</taxon>
        <taxon>Dikarya</taxon>
        <taxon>Basidiomycota</taxon>
        <taxon>Agaricomycotina</taxon>
        <taxon>Agaricomycetes</taxon>
        <taxon>Auriculariales</taxon>
        <taxon>Exidiaceae</taxon>
        <taxon>Exidia</taxon>
    </lineage>
</organism>
<proteinExistence type="predicted"/>
<dbReference type="Proteomes" id="UP000077266">
    <property type="component" value="Unassembled WGS sequence"/>
</dbReference>
<keyword evidence="3" id="KW-1185">Reference proteome</keyword>
<reference evidence="2 3" key="1">
    <citation type="journal article" date="2016" name="Mol. Biol. Evol.">
        <title>Comparative Genomics of Early-Diverging Mushroom-Forming Fungi Provides Insights into the Origins of Lignocellulose Decay Capabilities.</title>
        <authorList>
            <person name="Nagy L.G."/>
            <person name="Riley R."/>
            <person name="Tritt A."/>
            <person name="Adam C."/>
            <person name="Daum C."/>
            <person name="Floudas D."/>
            <person name="Sun H."/>
            <person name="Yadav J.S."/>
            <person name="Pangilinan J."/>
            <person name="Larsson K.H."/>
            <person name="Matsuura K."/>
            <person name="Barry K."/>
            <person name="Labutti K."/>
            <person name="Kuo R."/>
            <person name="Ohm R.A."/>
            <person name="Bhattacharya S.S."/>
            <person name="Shirouzu T."/>
            <person name="Yoshinaga Y."/>
            <person name="Martin F.M."/>
            <person name="Grigoriev I.V."/>
            <person name="Hibbett D.S."/>
        </authorList>
    </citation>
    <scope>NUCLEOTIDE SEQUENCE [LARGE SCALE GENOMIC DNA]</scope>
    <source>
        <strain evidence="2 3">HHB12029</strain>
    </source>
</reference>
<name>A0A165ML40_EXIGL</name>
<sequence length="586" mass="65020">MVRCKGCGGEFEARRLSWTLLPPAWAVARSIPTWIQWPQAPVLAAMGVEFQLHLTLPAANNHLNTLNLTAFTYSKLLILLLVPRRAQLSLRVVARGAELSPPVPGPSNDFMTRSSQALNGLTLYPPTTPLETNMTRRPLPKNFKEKRARSAPQRGAAAVTRPSSPQGIFVSIRDVVFTGVKSPPPFDPGRVFSHSFSASAPWNEILHWILAQGVKYTSTKYTYTILPEDVRRDIAVLLFRSKAGDKGQMFHHLPPLPGSTQVTLGQFFMYHGFGAVDMEHYGHFLDKTAALEGRLEVRLQIAMNEEELEKAELAAAAAGPSAVPLSPIKSSSTRRGIKHRPETDGDGEAEPEEDEFLNGRTRRTSPFEPYRVTAWRAEIHLSEDEDNDDDFNTLTQVICLVQEGDTPFDVCVSREPTTCGARLNAYRLRNDSTRAVFIAKRFSNFGCGPPVTIETNYQELCSAMVCREMVQQIVTSFFRELGGCSLYSSTFELAQFMLYKVSEGKDCGLAWIVDPLQKDPPPIVIFLSALEANGNVQDLAVQTFAALAHYSFVISNRTWLIAAAQGTHTAGERELLLTEIFSRAYA</sequence>
<evidence type="ECO:0008006" key="4">
    <source>
        <dbReference type="Google" id="ProtNLM"/>
    </source>
</evidence>
<evidence type="ECO:0000256" key="1">
    <source>
        <dbReference type="SAM" id="MobiDB-lite"/>
    </source>
</evidence>
<accession>A0A165ML40</accession>
<dbReference type="AlphaFoldDB" id="A0A165ML40"/>